<accession>A0A9P3GAB1</accession>
<dbReference type="PANTHER" id="PTHR32208">
    <property type="entry name" value="SECRETED PROTEIN-RELATED"/>
    <property type="match status" value="1"/>
</dbReference>
<protein>
    <submittedName>
        <fullName evidence="6">Glyoxal oxidase N terminal domain-containing protein</fullName>
    </submittedName>
</protein>
<comment type="caution">
    <text evidence="6">The sequence shown here is derived from an EMBL/GenBank/DDBJ whole genome shotgun (WGS) entry which is preliminary data.</text>
</comment>
<evidence type="ECO:0000256" key="2">
    <source>
        <dbReference type="SAM" id="MobiDB-lite"/>
    </source>
</evidence>
<dbReference type="EMBL" id="BPQB01000026">
    <property type="protein sequence ID" value="GJE92328.1"/>
    <property type="molecule type" value="Genomic_DNA"/>
</dbReference>
<dbReference type="InterPro" id="IPR009880">
    <property type="entry name" value="Glyoxal_oxidase_N"/>
</dbReference>
<dbReference type="InterPro" id="IPR011043">
    <property type="entry name" value="Gal_Oxase/kelch_b-propeller"/>
</dbReference>
<proteinExistence type="predicted"/>
<dbReference type="InterPro" id="IPR013783">
    <property type="entry name" value="Ig-like_fold"/>
</dbReference>
<dbReference type="InterPro" id="IPR037293">
    <property type="entry name" value="Gal_Oxidase_central_sf"/>
</dbReference>
<dbReference type="SUPFAM" id="SSF50965">
    <property type="entry name" value="Galactose oxidase, central domain"/>
    <property type="match status" value="1"/>
</dbReference>
<feature type="region of interest" description="Disordered" evidence="2">
    <location>
        <begin position="627"/>
        <end position="654"/>
    </location>
</feature>
<dbReference type="CDD" id="cd02851">
    <property type="entry name" value="E_set_GO_C"/>
    <property type="match status" value="1"/>
</dbReference>
<feature type="domain" description="Galactose oxidase-like Early set" evidence="5">
    <location>
        <begin position="494"/>
        <end position="603"/>
    </location>
</feature>
<evidence type="ECO:0000256" key="1">
    <source>
        <dbReference type="ARBA" id="ARBA00022729"/>
    </source>
</evidence>
<dbReference type="Proteomes" id="UP000703269">
    <property type="component" value="Unassembled WGS sequence"/>
</dbReference>
<dbReference type="Pfam" id="PF09118">
    <property type="entry name" value="GO-like_E_set"/>
    <property type="match status" value="1"/>
</dbReference>
<feature type="signal peptide" evidence="3">
    <location>
        <begin position="1"/>
        <end position="16"/>
    </location>
</feature>
<sequence>MLSLLALTLGATTVLAQGSKGGEGHVGGSFEDGGETQVSAMMLFLGNENTVYILDKSEGNAATINGHPAMGSVYDIASRTATPIEVSSNPFCASGSHMPNGSFIAFGGNGAIGPTGNVGDTGNGQYDTTYGDLAGQTSVRVMNPNGCEGSDAVSGANCQWYDNPAVTHLQAMRWYSTAEALGDGTVAVIGGYSNGGYINRNYPEQTDPVWQGGASQPTYEFWPPKEGWTPPVMQFLVDAGGLNSYPLTYLLASGKMVMQANVSTMLWDPSSGNETPLPPMPDNLVRVYPASGANAMLPLTPANNYSQTVLFCGGNDMPDNAWGNYSWPFINTWDYPASSKCHRIEPEPADGSAPAYVEDDPMPEGRTMGQFIHLPDGTMLVVNGGLNGTAGYSTQTLETLSYSDMPYGMSLASGPVGRPAIFDARKPAGQRWSSDGLATSNIPRLYHSSALLLPDASVLIAGGNPNVDVNLTTVFPTTYKAERFYPPYFSAAVRPSPQNVPKTISYGGPSFDITVPAASYSGSANDAADNSTVVIIRPGFTTHAMNMGQRYMQLNNTYTVNSDGSITLHVAQAPPNPNLFQPGPALLFVTVNGIPSNGTLVTVGNGQIGTQPTAAIAELPASVRLDSAKGTGAGSSTGGSNSTTTTNQSSGASHTGPIVGGIIAAIALVGILG</sequence>
<dbReference type="Pfam" id="PF07250">
    <property type="entry name" value="Glyoxal_oxid_N"/>
    <property type="match status" value="1"/>
</dbReference>
<organism evidence="6 7">
    <name type="scientific">Phanerochaete sordida</name>
    <dbReference type="NCBI Taxonomy" id="48140"/>
    <lineage>
        <taxon>Eukaryota</taxon>
        <taxon>Fungi</taxon>
        <taxon>Dikarya</taxon>
        <taxon>Basidiomycota</taxon>
        <taxon>Agaricomycotina</taxon>
        <taxon>Agaricomycetes</taxon>
        <taxon>Polyporales</taxon>
        <taxon>Phanerochaetaceae</taxon>
        <taxon>Phanerochaete</taxon>
    </lineage>
</organism>
<dbReference type="Gene3D" id="2.130.10.80">
    <property type="entry name" value="Galactose oxidase/kelch, beta-propeller"/>
    <property type="match status" value="1"/>
</dbReference>
<evidence type="ECO:0000256" key="3">
    <source>
        <dbReference type="SAM" id="SignalP"/>
    </source>
</evidence>
<dbReference type="SUPFAM" id="SSF81296">
    <property type="entry name" value="E set domains"/>
    <property type="match status" value="1"/>
</dbReference>
<feature type="chain" id="PRO_5040268230" evidence="3">
    <location>
        <begin position="17"/>
        <end position="673"/>
    </location>
</feature>
<name>A0A9P3GAB1_9APHY</name>
<feature type="domain" description="Glyoxal oxidase N-terminal" evidence="4">
    <location>
        <begin position="211"/>
        <end position="488"/>
    </location>
</feature>
<dbReference type="InterPro" id="IPR015202">
    <property type="entry name" value="GO-like_E_set"/>
</dbReference>
<dbReference type="OrthoDB" id="2019572at2759"/>
<evidence type="ECO:0000259" key="4">
    <source>
        <dbReference type="Pfam" id="PF07250"/>
    </source>
</evidence>
<feature type="compositionally biased region" description="Low complexity" evidence="2">
    <location>
        <begin position="638"/>
        <end position="653"/>
    </location>
</feature>
<evidence type="ECO:0000313" key="7">
    <source>
        <dbReference type="Proteomes" id="UP000703269"/>
    </source>
</evidence>
<keyword evidence="1 3" id="KW-0732">Signal</keyword>
<keyword evidence="7" id="KW-1185">Reference proteome</keyword>
<dbReference type="AlphaFoldDB" id="A0A9P3GAB1"/>
<evidence type="ECO:0000259" key="5">
    <source>
        <dbReference type="Pfam" id="PF09118"/>
    </source>
</evidence>
<reference evidence="6 7" key="1">
    <citation type="submission" date="2021-08" db="EMBL/GenBank/DDBJ databases">
        <title>Draft Genome Sequence of Phanerochaete sordida strain YK-624.</title>
        <authorList>
            <person name="Mori T."/>
            <person name="Dohra H."/>
            <person name="Suzuki T."/>
            <person name="Kawagishi H."/>
            <person name="Hirai H."/>
        </authorList>
    </citation>
    <scope>NUCLEOTIDE SEQUENCE [LARGE SCALE GENOMIC DNA]</scope>
    <source>
        <strain evidence="6 7">YK-624</strain>
    </source>
</reference>
<dbReference type="InterPro" id="IPR014756">
    <property type="entry name" value="Ig_E-set"/>
</dbReference>
<dbReference type="PANTHER" id="PTHR32208:SF21">
    <property type="entry name" value="LOW QUALITY PROTEIN: ALDEHYDE OXIDASE GLOX-LIKE"/>
    <property type="match status" value="1"/>
</dbReference>
<evidence type="ECO:0000313" key="6">
    <source>
        <dbReference type="EMBL" id="GJE92328.1"/>
    </source>
</evidence>
<gene>
    <name evidence="6" type="ORF">PsYK624_084820</name>
</gene>
<dbReference type="Gene3D" id="2.60.40.10">
    <property type="entry name" value="Immunoglobulins"/>
    <property type="match status" value="1"/>
</dbReference>